<accession>A0A438JP32</accession>
<proteinExistence type="predicted"/>
<comment type="caution">
    <text evidence="2">The sequence shown here is derived from an EMBL/GenBank/DDBJ whole genome shotgun (WGS) entry which is preliminary data.</text>
</comment>
<gene>
    <name evidence="2" type="ORF">CK203_018373</name>
</gene>
<dbReference type="EMBL" id="QGNW01000033">
    <property type="protein sequence ID" value="RVX10716.1"/>
    <property type="molecule type" value="Genomic_DNA"/>
</dbReference>
<dbReference type="AlphaFoldDB" id="A0A438JP32"/>
<evidence type="ECO:0000313" key="2">
    <source>
        <dbReference type="EMBL" id="RVX10716.1"/>
    </source>
</evidence>
<sequence>MFKLQVAKIFAAANHPPGTRVPFRSLQSPFCSCKMSLRIRLRNLHQAAKMALQLTLSKGSPEDVRLKKNTPRTSAYPLEPLHFNHGQTRGAKTPSPSACSNRPRASPVRDCMIEPPQPPAMPPSKDGAPPSPPQ</sequence>
<evidence type="ECO:0000256" key="1">
    <source>
        <dbReference type="SAM" id="MobiDB-lite"/>
    </source>
</evidence>
<evidence type="ECO:0000313" key="3">
    <source>
        <dbReference type="Proteomes" id="UP000288805"/>
    </source>
</evidence>
<feature type="region of interest" description="Disordered" evidence="1">
    <location>
        <begin position="58"/>
        <end position="134"/>
    </location>
</feature>
<dbReference type="Proteomes" id="UP000288805">
    <property type="component" value="Unassembled WGS sequence"/>
</dbReference>
<reference evidence="2 3" key="1">
    <citation type="journal article" date="2018" name="PLoS Genet.">
        <title>Population sequencing reveals clonal diversity and ancestral inbreeding in the grapevine cultivar Chardonnay.</title>
        <authorList>
            <person name="Roach M.J."/>
            <person name="Johnson D.L."/>
            <person name="Bohlmann J."/>
            <person name="van Vuuren H.J."/>
            <person name="Jones S.J."/>
            <person name="Pretorius I.S."/>
            <person name="Schmidt S.A."/>
            <person name="Borneman A.R."/>
        </authorList>
    </citation>
    <scope>NUCLEOTIDE SEQUENCE [LARGE SCALE GENOMIC DNA]</scope>
    <source>
        <strain evidence="3">cv. Chardonnay</strain>
        <tissue evidence="2">Leaf</tissue>
    </source>
</reference>
<name>A0A438JP32_VITVI</name>
<organism evidence="2 3">
    <name type="scientific">Vitis vinifera</name>
    <name type="common">Grape</name>
    <dbReference type="NCBI Taxonomy" id="29760"/>
    <lineage>
        <taxon>Eukaryota</taxon>
        <taxon>Viridiplantae</taxon>
        <taxon>Streptophyta</taxon>
        <taxon>Embryophyta</taxon>
        <taxon>Tracheophyta</taxon>
        <taxon>Spermatophyta</taxon>
        <taxon>Magnoliopsida</taxon>
        <taxon>eudicotyledons</taxon>
        <taxon>Gunneridae</taxon>
        <taxon>Pentapetalae</taxon>
        <taxon>rosids</taxon>
        <taxon>Vitales</taxon>
        <taxon>Vitaceae</taxon>
        <taxon>Viteae</taxon>
        <taxon>Vitis</taxon>
    </lineage>
</organism>
<protein>
    <submittedName>
        <fullName evidence="2">Uncharacterized protein</fullName>
    </submittedName>
</protein>